<gene>
    <name evidence="9" type="ORF">GGR23_000045</name>
</gene>
<sequence>MMQPTPFGRTLRTALTATALAAAAFALSACSQEKVETVEEIRPVKIVKVEPAEVSSTLVYSGSVKARTEMNLGFRINGKIIDRRVDIGDRVKKGDVLLSLDRSDITLAESRARASLDAARQQFETAEAAFRRADQLYRQKTIPLSLLEQRKLAYDQALSTRTSAEAQLDEARNQLRYADLTADRDGVVTAVQAEAGQVIGAGSIAVVIAADDEKEVQIAVPEMDIAAFSVGQPVRARFWADAGIDLRGKVREIAASADPLSRTFAVRVSLDDDPRVRLGMTATVEASRKSGHPVVNLPLSALSKTEGRTVVWVVDAQSKTVSPREVRAGAFTADGVAIDDGLKRGDLVVAAGTQFMTDKRKVKLPEGFREALAANAAAKPAI</sequence>
<dbReference type="SUPFAM" id="SSF111369">
    <property type="entry name" value="HlyD-like secretion proteins"/>
    <property type="match status" value="1"/>
</dbReference>
<dbReference type="PANTHER" id="PTHR30469:SF15">
    <property type="entry name" value="HLYD FAMILY OF SECRETION PROTEINS"/>
    <property type="match status" value="1"/>
</dbReference>
<dbReference type="Gene3D" id="1.10.287.470">
    <property type="entry name" value="Helix hairpin bin"/>
    <property type="match status" value="1"/>
</dbReference>
<evidence type="ECO:0000256" key="5">
    <source>
        <dbReference type="SAM" id="SignalP"/>
    </source>
</evidence>
<evidence type="ECO:0000256" key="2">
    <source>
        <dbReference type="ARBA" id="ARBA00009477"/>
    </source>
</evidence>
<evidence type="ECO:0000313" key="9">
    <source>
        <dbReference type="EMBL" id="MBB4062884.1"/>
    </source>
</evidence>
<evidence type="ECO:0000259" key="8">
    <source>
        <dbReference type="Pfam" id="PF25967"/>
    </source>
</evidence>
<feature type="chain" id="PRO_5031155603" evidence="5">
    <location>
        <begin position="29"/>
        <end position="382"/>
    </location>
</feature>
<feature type="coiled-coil region" evidence="4">
    <location>
        <begin position="116"/>
        <end position="174"/>
    </location>
</feature>
<accession>A0A7W6J167</accession>
<keyword evidence="5" id="KW-0732">Signal</keyword>
<keyword evidence="3" id="KW-0813">Transport</keyword>
<dbReference type="NCBIfam" id="TIGR01730">
    <property type="entry name" value="RND_mfp"/>
    <property type="match status" value="1"/>
</dbReference>
<comment type="subcellular location">
    <subcellularLocation>
        <location evidence="1">Cell envelope</location>
    </subcellularLocation>
</comment>
<feature type="domain" description="Multidrug resistance protein MdtA-like C-terminal permuted SH3" evidence="8">
    <location>
        <begin position="294"/>
        <end position="354"/>
    </location>
</feature>
<dbReference type="InterPro" id="IPR006143">
    <property type="entry name" value="RND_pump_MFP"/>
</dbReference>
<dbReference type="GO" id="GO:1990281">
    <property type="term" value="C:efflux pump complex"/>
    <property type="evidence" value="ECO:0007669"/>
    <property type="project" value="TreeGrafter"/>
</dbReference>
<proteinExistence type="inferred from homology"/>
<keyword evidence="10" id="KW-1185">Reference proteome</keyword>
<evidence type="ECO:0000259" key="7">
    <source>
        <dbReference type="Pfam" id="PF25954"/>
    </source>
</evidence>
<dbReference type="AlphaFoldDB" id="A0A7W6J167"/>
<dbReference type="InterPro" id="IPR058627">
    <property type="entry name" value="MdtA-like_C"/>
</dbReference>
<evidence type="ECO:0000259" key="6">
    <source>
        <dbReference type="Pfam" id="PF25917"/>
    </source>
</evidence>
<protein>
    <submittedName>
        <fullName evidence="9">RND family efflux transporter MFP subunit</fullName>
    </submittedName>
</protein>
<dbReference type="GO" id="GO:0015562">
    <property type="term" value="F:efflux transmembrane transporter activity"/>
    <property type="evidence" value="ECO:0007669"/>
    <property type="project" value="TreeGrafter"/>
</dbReference>
<dbReference type="InterPro" id="IPR058792">
    <property type="entry name" value="Beta-barrel_RND_2"/>
</dbReference>
<evidence type="ECO:0000256" key="4">
    <source>
        <dbReference type="SAM" id="Coils"/>
    </source>
</evidence>
<comment type="caution">
    <text evidence="9">The sequence shown here is derived from an EMBL/GenBank/DDBJ whole genome shotgun (WGS) entry which is preliminary data.</text>
</comment>
<dbReference type="Proteomes" id="UP000528286">
    <property type="component" value="Unassembled WGS sequence"/>
</dbReference>
<feature type="domain" description="CusB-like beta-barrel" evidence="7">
    <location>
        <begin position="216"/>
        <end position="288"/>
    </location>
</feature>
<evidence type="ECO:0000256" key="3">
    <source>
        <dbReference type="ARBA" id="ARBA00022448"/>
    </source>
</evidence>
<dbReference type="Pfam" id="PF25954">
    <property type="entry name" value="Beta-barrel_RND_2"/>
    <property type="match status" value="1"/>
</dbReference>
<dbReference type="Gene3D" id="2.40.420.20">
    <property type="match status" value="1"/>
</dbReference>
<evidence type="ECO:0000313" key="10">
    <source>
        <dbReference type="Proteomes" id="UP000528286"/>
    </source>
</evidence>
<dbReference type="Gene3D" id="2.40.50.100">
    <property type="match status" value="1"/>
</dbReference>
<dbReference type="InterPro" id="IPR058625">
    <property type="entry name" value="MdtA-like_BSH"/>
</dbReference>
<name>A0A7W6J167_9HYPH</name>
<dbReference type="Pfam" id="PF25967">
    <property type="entry name" value="RND-MFP_C"/>
    <property type="match status" value="1"/>
</dbReference>
<reference evidence="9 10" key="1">
    <citation type="submission" date="2020-08" db="EMBL/GenBank/DDBJ databases">
        <title>Genomic Encyclopedia of Type Strains, Phase IV (KMG-IV): sequencing the most valuable type-strain genomes for metagenomic binning, comparative biology and taxonomic classification.</title>
        <authorList>
            <person name="Goeker M."/>
        </authorList>
    </citation>
    <scope>NUCLEOTIDE SEQUENCE [LARGE SCALE GENOMIC DNA]</scope>
    <source>
        <strain evidence="9 10">DSM 29853</strain>
    </source>
</reference>
<feature type="signal peptide" evidence="5">
    <location>
        <begin position="1"/>
        <end position="28"/>
    </location>
</feature>
<dbReference type="RefSeq" id="WP_246364793.1">
    <property type="nucleotide sequence ID" value="NZ_JACIEZ010000001.1"/>
</dbReference>
<dbReference type="EMBL" id="JACIEZ010000001">
    <property type="protein sequence ID" value="MBB4062884.1"/>
    <property type="molecule type" value="Genomic_DNA"/>
</dbReference>
<dbReference type="PANTHER" id="PTHR30469">
    <property type="entry name" value="MULTIDRUG RESISTANCE PROTEIN MDTA"/>
    <property type="match status" value="1"/>
</dbReference>
<evidence type="ECO:0000256" key="1">
    <source>
        <dbReference type="ARBA" id="ARBA00004196"/>
    </source>
</evidence>
<comment type="similarity">
    <text evidence="2">Belongs to the membrane fusion protein (MFP) (TC 8.A.1) family.</text>
</comment>
<feature type="domain" description="Multidrug resistance protein MdtA-like barrel-sandwich hybrid" evidence="6">
    <location>
        <begin position="73"/>
        <end position="207"/>
    </location>
</feature>
<keyword evidence="4" id="KW-0175">Coiled coil</keyword>
<dbReference type="Pfam" id="PF25917">
    <property type="entry name" value="BSH_RND"/>
    <property type="match status" value="1"/>
</dbReference>
<dbReference type="Gene3D" id="2.40.30.170">
    <property type="match status" value="1"/>
</dbReference>
<organism evidence="9 10">
    <name type="scientific">Gellertiella hungarica</name>
    <dbReference type="NCBI Taxonomy" id="1572859"/>
    <lineage>
        <taxon>Bacteria</taxon>
        <taxon>Pseudomonadati</taxon>
        <taxon>Pseudomonadota</taxon>
        <taxon>Alphaproteobacteria</taxon>
        <taxon>Hyphomicrobiales</taxon>
        <taxon>Rhizobiaceae</taxon>
        <taxon>Gellertiella</taxon>
    </lineage>
</organism>